<dbReference type="Pfam" id="PF00252">
    <property type="entry name" value="Ribosomal_L16"/>
    <property type="match status" value="1"/>
</dbReference>
<evidence type="ECO:0000256" key="1">
    <source>
        <dbReference type="ARBA" id="ARBA00008931"/>
    </source>
</evidence>
<dbReference type="FunFam" id="3.90.1170.10:FF:000001">
    <property type="entry name" value="50S ribosomal protein L16"/>
    <property type="match status" value="1"/>
</dbReference>
<protein>
    <submittedName>
        <fullName evidence="5">Ribosomal protein L16</fullName>
    </submittedName>
</protein>
<dbReference type="GO" id="GO:0019843">
    <property type="term" value="F:rRNA binding"/>
    <property type="evidence" value="ECO:0007669"/>
    <property type="project" value="InterPro"/>
</dbReference>
<dbReference type="InterPro" id="IPR047873">
    <property type="entry name" value="Ribosomal_uL16"/>
</dbReference>
<evidence type="ECO:0000313" key="5">
    <source>
        <dbReference type="EMBL" id="AWS06647.1"/>
    </source>
</evidence>
<dbReference type="HAMAP" id="MF_01342">
    <property type="entry name" value="Ribosomal_uL16"/>
    <property type="match status" value="1"/>
</dbReference>
<dbReference type="InterPro" id="IPR016180">
    <property type="entry name" value="Ribosomal_uL16_dom"/>
</dbReference>
<evidence type="ECO:0000256" key="2">
    <source>
        <dbReference type="ARBA" id="ARBA00022980"/>
    </source>
</evidence>
<dbReference type="PANTHER" id="PTHR12220:SF13">
    <property type="entry name" value="LARGE RIBOSOMAL SUBUNIT PROTEIN UL16M"/>
    <property type="match status" value="1"/>
</dbReference>
<dbReference type="InterPro" id="IPR036920">
    <property type="entry name" value="Ribosomal_uL16_sf"/>
</dbReference>
<reference evidence="5" key="1">
    <citation type="submission" date="2017-06" db="EMBL/GenBank/DDBJ databases">
        <title>The plastome of Mitrastemon kanehirai.</title>
        <authorList>
            <person name="Shyu S.-Y."/>
            <person name="Hu J.-M."/>
        </authorList>
    </citation>
    <scope>NUCLEOTIDE SEQUENCE</scope>
</reference>
<dbReference type="GO" id="GO:0005762">
    <property type="term" value="C:mitochondrial large ribosomal subunit"/>
    <property type="evidence" value="ECO:0007669"/>
    <property type="project" value="TreeGrafter"/>
</dbReference>
<evidence type="ECO:0000256" key="3">
    <source>
        <dbReference type="ARBA" id="ARBA00023274"/>
    </source>
</evidence>
<comment type="similarity">
    <text evidence="1 4">Belongs to the universal ribosomal protein uL16 family.</text>
</comment>
<accession>A0A4Y1MD83</accession>
<dbReference type="PRINTS" id="PR00060">
    <property type="entry name" value="RIBOSOMALL16"/>
</dbReference>
<dbReference type="NCBIfam" id="TIGR01164">
    <property type="entry name" value="rplP_bact"/>
    <property type="match status" value="1"/>
</dbReference>
<dbReference type="PANTHER" id="PTHR12220">
    <property type="entry name" value="50S/60S RIBOSOMAL PROTEIN L16"/>
    <property type="match status" value="1"/>
</dbReference>
<dbReference type="InterPro" id="IPR000114">
    <property type="entry name" value="Ribosomal_uL16_bact-type"/>
</dbReference>
<sequence>MKNKPKKVKFNKIHRGRISGISKKGTNICFGKYALQAMEPAYITYRQIEAGRQTLIKNIRREGKVWIRIFPNKPITKKPRETRMGSGKGPIQDWIFVIKPGKIIYEIGRVNEKIAKKAITLALYKIPIKTKIKIL</sequence>
<dbReference type="SUPFAM" id="SSF54686">
    <property type="entry name" value="Ribosomal protein L16p/L10e"/>
    <property type="match status" value="1"/>
</dbReference>
<dbReference type="GO" id="GO:0003735">
    <property type="term" value="F:structural constituent of ribosome"/>
    <property type="evidence" value="ECO:0007669"/>
    <property type="project" value="InterPro"/>
</dbReference>
<organism evidence="5">
    <name type="scientific">Mitrastemon kanehirai</name>
    <dbReference type="NCBI Taxonomy" id="1358725"/>
    <lineage>
        <taxon>Eukaryota</taxon>
        <taxon>Viridiplantae</taxon>
        <taxon>Streptophyta</taxon>
        <taxon>Embryophyta</taxon>
        <taxon>Tracheophyta</taxon>
        <taxon>Spermatophyta</taxon>
        <taxon>Magnoliopsida</taxon>
        <taxon>eudicotyledons</taxon>
        <taxon>Gunneridae</taxon>
        <taxon>Pentapetalae</taxon>
        <taxon>asterids</taxon>
        <taxon>Ericales</taxon>
        <taxon>Mitrastemonaceae</taxon>
        <taxon>Mitrastemon</taxon>
    </lineage>
</organism>
<keyword evidence="2 4" id="KW-0689">Ribosomal protein</keyword>
<keyword evidence="3 4" id="KW-0687">Ribonucleoprotein</keyword>
<dbReference type="CDD" id="cd01433">
    <property type="entry name" value="Ribosomal_L16_L10e"/>
    <property type="match status" value="1"/>
</dbReference>
<gene>
    <name evidence="5" type="primary">rpl16</name>
</gene>
<dbReference type="EMBL" id="MF372930">
    <property type="protein sequence ID" value="AWS06647.1"/>
    <property type="molecule type" value="Genomic_DNA"/>
</dbReference>
<name>A0A4Y1MD83_9ERIC</name>
<dbReference type="Gene3D" id="3.90.1170.10">
    <property type="entry name" value="Ribosomal protein L10e/L16"/>
    <property type="match status" value="1"/>
</dbReference>
<dbReference type="AlphaFoldDB" id="A0A4Y1MD83"/>
<dbReference type="PROSITE" id="PS00701">
    <property type="entry name" value="RIBOSOMAL_L16_2"/>
    <property type="match status" value="1"/>
</dbReference>
<proteinExistence type="inferred from homology"/>
<keyword evidence="5" id="KW-0934">Plastid</keyword>
<dbReference type="PROSITE" id="PS00586">
    <property type="entry name" value="RIBOSOMAL_L16_1"/>
    <property type="match status" value="1"/>
</dbReference>
<dbReference type="InterPro" id="IPR020798">
    <property type="entry name" value="Ribosomal_uL16_CS"/>
</dbReference>
<evidence type="ECO:0000256" key="4">
    <source>
        <dbReference type="RuleBase" id="RU004413"/>
    </source>
</evidence>
<geneLocation type="plastid" evidence="5"/>
<dbReference type="GO" id="GO:0032543">
    <property type="term" value="P:mitochondrial translation"/>
    <property type="evidence" value="ECO:0007669"/>
    <property type="project" value="TreeGrafter"/>
</dbReference>